<evidence type="ECO:0000256" key="2">
    <source>
        <dbReference type="ARBA" id="ARBA00011902"/>
    </source>
</evidence>
<dbReference type="SMART" id="SM00408">
    <property type="entry name" value="IGc2"/>
    <property type="match status" value="3"/>
</dbReference>
<evidence type="ECO:0000256" key="10">
    <source>
        <dbReference type="ARBA" id="ARBA00023180"/>
    </source>
</evidence>
<dbReference type="InterPro" id="IPR013783">
    <property type="entry name" value="Ig-like_fold"/>
</dbReference>
<evidence type="ECO:0000313" key="22">
    <source>
        <dbReference type="Proteomes" id="UP000288716"/>
    </source>
</evidence>
<evidence type="ECO:0000256" key="11">
    <source>
        <dbReference type="ARBA" id="ARBA00023319"/>
    </source>
</evidence>
<dbReference type="Pfam" id="PF00047">
    <property type="entry name" value="ig"/>
    <property type="match status" value="1"/>
</dbReference>
<dbReference type="Gene3D" id="1.10.510.10">
    <property type="entry name" value="Transferase(Phosphotransferase) domain 1"/>
    <property type="match status" value="1"/>
</dbReference>
<evidence type="ECO:0000256" key="12">
    <source>
        <dbReference type="ARBA" id="ARBA00051243"/>
    </source>
</evidence>
<dbReference type="PROSITE" id="PS00109">
    <property type="entry name" value="PROTEIN_KINASE_TYR"/>
    <property type="match status" value="1"/>
</dbReference>
<dbReference type="SUPFAM" id="SSF48726">
    <property type="entry name" value="Immunoglobulin"/>
    <property type="match status" value="4"/>
</dbReference>
<feature type="domain" description="Ig-like" evidence="20">
    <location>
        <begin position="493"/>
        <end position="582"/>
    </location>
</feature>
<dbReference type="STRING" id="299467.A0A443SV48"/>
<dbReference type="CDD" id="cd00096">
    <property type="entry name" value="Ig"/>
    <property type="match status" value="1"/>
</dbReference>
<feature type="transmembrane region" description="Helical" evidence="18">
    <location>
        <begin position="596"/>
        <end position="618"/>
    </location>
</feature>
<keyword evidence="3 18" id="KW-0812">Transmembrane</keyword>
<feature type="binding site" evidence="14">
    <location>
        <position position="903"/>
    </location>
    <ligand>
        <name>ATP</name>
        <dbReference type="ChEBI" id="CHEBI:30616"/>
    </ligand>
</feature>
<dbReference type="OrthoDB" id="5912975at2759"/>
<organism evidence="21 22">
    <name type="scientific">Leptotrombidium deliense</name>
    <dbReference type="NCBI Taxonomy" id="299467"/>
    <lineage>
        <taxon>Eukaryota</taxon>
        <taxon>Metazoa</taxon>
        <taxon>Ecdysozoa</taxon>
        <taxon>Arthropoda</taxon>
        <taxon>Chelicerata</taxon>
        <taxon>Arachnida</taxon>
        <taxon>Acari</taxon>
        <taxon>Acariformes</taxon>
        <taxon>Trombidiformes</taxon>
        <taxon>Prostigmata</taxon>
        <taxon>Anystina</taxon>
        <taxon>Parasitengona</taxon>
        <taxon>Trombiculoidea</taxon>
        <taxon>Trombiculidae</taxon>
        <taxon>Leptotrombidium</taxon>
    </lineage>
</organism>
<feature type="active site" description="Proton acceptor" evidence="13">
    <location>
        <position position="899"/>
    </location>
</feature>
<dbReference type="GO" id="GO:0007169">
    <property type="term" value="P:cell surface receptor protein tyrosine kinase signaling pathway"/>
    <property type="evidence" value="ECO:0007669"/>
    <property type="project" value="TreeGrafter"/>
</dbReference>
<evidence type="ECO:0000256" key="15">
    <source>
        <dbReference type="PIRSR" id="PIRSR000615-3"/>
    </source>
</evidence>
<evidence type="ECO:0000259" key="20">
    <source>
        <dbReference type="PROSITE" id="PS50835"/>
    </source>
</evidence>
<evidence type="ECO:0000256" key="18">
    <source>
        <dbReference type="SAM" id="Phobius"/>
    </source>
</evidence>
<dbReference type="GO" id="GO:0005524">
    <property type="term" value="F:ATP binding"/>
    <property type="evidence" value="ECO:0007669"/>
    <property type="project" value="UniProtKB-UniRule"/>
</dbReference>
<protein>
    <recommendedName>
        <fullName evidence="2">receptor protein-tyrosine kinase</fullName>
        <ecNumber evidence="2">2.7.10.1</ecNumber>
    </recommendedName>
</protein>
<gene>
    <name evidence="21" type="ORF">B4U80_02539</name>
</gene>
<evidence type="ECO:0000256" key="1">
    <source>
        <dbReference type="ARBA" id="ARBA00004167"/>
    </source>
</evidence>
<feature type="binding site" evidence="15">
    <location>
        <position position="904"/>
    </location>
    <ligand>
        <name>Mg(2+)</name>
        <dbReference type="ChEBI" id="CHEBI:18420"/>
    </ligand>
</feature>
<dbReference type="Gene3D" id="2.60.40.10">
    <property type="entry name" value="Immunoglobulins"/>
    <property type="match status" value="4"/>
</dbReference>
<name>A0A443SV48_9ACAR</name>
<keyword evidence="15" id="KW-0460">Magnesium</keyword>
<dbReference type="InterPro" id="IPR003598">
    <property type="entry name" value="Ig_sub2"/>
</dbReference>
<evidence type="ECO:0000256" key="7">
    <source>
        <dbReference type="ARBA" id="ARBA00023136"/>
    </source>
</evidence>
<feature type="site" description="Important for interaction with phosphotyrosine-binding proteins" evidence="16">
    <location>
        <position position="1043"/>
    </location>
</feature>
<dbReference type="EMBL" id="NCKV01000177">
    <property type="protein sequence ID" value="RWS31389.1"/>
    <property type="molecule type" value="Genomic_DNA"/>
</dbReference>
<dbReference type="InterPro" id="IPR013151">
    <property type="entry name" value="Immunoglobulin_dom"/>
</dbReference>
<sequence>MEGFKFYQSVLNDIKQQELRFLCVVSVLNKRSQTIVNVKLKSTENFNEAGIIESDRKNVFESESFTLNCLIHFTHEGHFPIFWMNWSYPLISDTKTPKINELQPKYSNGSGVIHIQLTVNNVSRDHEGWYTCNLLNTFAIVNSSKIFVPVFKRDANNFKFITSLNTSDVIVKSVDTNFTIDVDIYSTDDVKKLQYTWFKEDKPCIFGSTLDSKRAKKLEQSFLFFTENEDFRKGRLLFSIYKLTFNDSGLYTLVNRYQNVSISLQVQGSPFVTVYQNSIFYTENEKYSVDCKVTAFPQPKIHWEWSPCSLDFHRCQPKKNETFIELQANNVQLVNSLSTLNNDYKLRLELASYRSGIYRCVASNIHGNNSKAVFVIVSDTGEKGISMNSSALSPFEGESLRITCKSSFYVFNAIHWFWRGNKDEKCTRLMFDNMHITEKKGEYSVISQLEIVNVSLNNSGLFVCHFEIVEIENQKNKYEMLNTTIDVIAVEKPEIIDSNLNGLLLRAVPQSSTKLHCNSTGNPKPTITWFKDGNVLNSTKLHAIDIENDGFSLVIQKLAPSDSGIYECVVHNIAATVRKNITLIIEDMNLFTSKSVIIYVCTAVSISILIFVSFLILYRKHRKKSKEKERYSFTAEMRTFLQKSVWEFSKDRLKLLKMIGEGSFGIVYLAEAIGISKIEAISFVAVKTMKDANNAVHRKALLDELKIFTKIGNHINIVNLLGVVTRDVPNGQFYLIVEYCKFGNLRSYLQVHRNEFVNTFKEAIDSSSSSHKLQHYTTHCLNTRKLDCVSTENSVVNCVSSASVETQTLNSNRIACSCRLQSCTNVHTDIVTTNHLFSFSFQIAKGMQYLATRQRQLIAFLFSSKLNLTQFRNAVKVVCNACNVNFFFCKCILNLIHRDLAARNVMLADGGVVKITDFGLAKRHIDTDFYVKQSDTPLPVKWMAVESLRDNLFTSKSDVWSFGVLLWELFSLGENPYPGVSMDAEFYVKLKDGFRMQRPDNCPEVVYEIMKNCWSLNPNKRPDFAQLSEAFFALLDVNSQQYYTQLLNSEQ</sequence>
<evidence type="ECO:0000256" key="8">
    <source>
        <dbReference type="ARBA" id="ARBA00023157"/>
    </source>
</evidence>
<dbReference type="GO" id="GO:0005886">
    <property type="term" value="C:plasma membrane"/>
    <property type="evidence" value="ECO:0007669"/>
    <property type="project" value="TreeGrafter"/>
</dbReference>
<feature type="binding site" evidence="14">
    <location>
        <begin position="660"/>
        <end position="667"/>
    </location>
    <ligand>
        <name>ATP</name>
        <dbReference type="ChEBI" id="CHEBI:30616"/>
    </ligand>
</feature>
<keyword evidence="22" id="KW-1185">Reference proteome</keyword>
<dbReference type="SMART" id="SM00219">
    <property type="entry name" value="TyrKc"/>
    <property type="match status" value="1"/>
</dbReference>
<keyword evidence="8" id="KW-1015">Disulfide bond</keyword>
<evidence type="ECO:0000256" key="14">
    <source>
        <dbReference type="PIRSR" id="PIRSR000615-2"/>
    </source>
</evidence>
<dbReference type="GO" id="GO:0046872">
    <property type="term" value="F:metal ion binding"/>
    <property type="evidence" value="ECO:0007669"/>
    <property type="project" value="UniProtKB-KW"/>
</dbReference>
<dbReference type="GO" id="GO:0004714">
    <property type="term" value="F:transmembrane receptor protein tyrosine kinase activity"/>
    <property type="evidence" value="ECO:0007669"/>
    <property type="project" value="UniProtKB-EC"/>
</dbReference>
<evidence type="ECO:0000313" key="21">
    <source>
        <dbReference type="EMBL" id="RWS31389.1"/>
    </source>
</evidence>
<dbReference type="SMART" id="SM00409">
    <property type="entry name" value="IG"/>
    <property type="match status" value="5"/>
</dbReference>
<feature type="binding site" evidence="14 17">
    <location>
        <position position="687"/>
    </location>
    <ligand>
        <name>ATP</name>
        <dbReference type="ChEBI" id="CHEBI:30616"/>
    </ligand>
</feature>
<accession>A0A443SV48</accession>
<dbReference type="InterPro" id="IPR008266">
    <property type="entry name" value="Tyr_kinase_AS"/>
</dbReference>
<feature type="binding site" evidence="15">
    <location>
        <position position="917"/>
    </location>
    <ligand>
        <name>Mg(2+)</name>
        <dbReference type="ChEBI" id="CHEBI:18420"/>
    </ligand>
</feature>
<keyword evidence="14 17" id="KW-0067">ATP-binding</keyword>
<comment type="caution">
    <text evidence="21">The sequence shown here is derived from an EMBL/GenBank/DDBJ whole genome shotgun (WGS) entry which is preliminary data.</text>
</comment>
<evidence type="ECO:0000256" key="4">
    <source>
        <dbReference type="ARBA" id="ARBA00022729"/>
    </source>
</evidence>
<dbReference type="InterPro" id="IPR001245">
    <property type="entry name" value="Ser-Thr/Tyr_kinase_cat_dom"/>
</dbReference>
<evidence type="ECO:0000256" key="5">
    <source>
        <dbReference type="ARBA" id="ARBA00022737"/>
    </source>
</evidence>
<keyword evidence="4" id="KW-0732">Signal</keyword>
<keyword evidence="6 18" id="KW-1133">Transmembrane helix</keyword>
<dbReference type="Pfam" id="PF07714">
    <property type="entry name" value="PK_Tyr_Ser-Thr"/>
    <property type="match status" value="2"/>
</dbReference>
<proteinExistence type="predicted"/>
<keyword evidence="14 17" id="KW-0547">Nucleotide-binding</keyword>
<comment type="subcellular location">
    <subcellularLocation>
        <location evidence="1">Membrane</location>
        <topology evidence="1">Single-pass membrane protein</topology>
    </subcellularLocation>
</comment>
<dbReference type="InterPro" id="IPR013098">
    <property type="entry name" value="Ig_I-set"/>
</dbReference>
<dbReference type="FunFam" id="1.10.510.10:FF:001927">
    <property type="entry name" value="Receptor protein-tyrosine kinase"/>
    <property type="match status" value="1"/>
</dbReference>
<keyword evidence="9 21" id="KW-0675">Receptor</keyword>
<dbReference type="Gene3D" id="3.30.200.20">
    <property type="entry name" value="Phosphorylase Kinase, domain 1"/>
    <property type="match status" value="1"/>
</dbReference>
<dbReference type="InterPro" id="IPR011009">
    <property type="entry name" value="Kinase-like_dom_sf"/>
</dbReference>
<dbReference type="InterPro" id="IPR000719">
    <property type="entry name" value="Prot_kinase_dom"/>
</dbReference>
<dbReference type="VEuPathDB" id="VectorBase:LDEU000650"/>
<keyword evidence="11" id="KW-0393">Immunoglobulin domain</keyword>
<dbReference type="PROSITE" id="PS50011">
    <property type="entry name" value="PROTEIN_KINASE_DOM"/>
    <property type="match status" value="1"/>
</dbReference>
<dbReference type="InterPro" id="IPR007110">
    <property type="entry name" value="Ig-like_dom"/>
</dbReference>
<dbReference type="SUPFAM" id="SSF56112">
    <property type="entry name" value="Protein kinase-like (PK-like)"/>
    <property type="match status" value="1"/>
</dbReference>
<evidence type="ECO:0000256" key="9">
    <source>
        <dbReference type="ARBA" id="ARBA00023170"/>
    </source>
</evidence>
<dbReference type="Pfam" id="PF07679">
    <property type="entry name" value="I-set"/>
    <property type="match status" value="1"/>
</dbReference>
<evidence type="ECO:0000256" key="13">
    <source>
        <dbReference type="PIRSR" id="PIRSR000615-1"/>
    </source>
</evidence>
<reference evidence="21 22" key="1">
    <citation type="journal article" date="2018" name="Gigascience">
        <title>Genomes of trombidid mites reveal novel predicted allergens and laterally-transferred genes associated with secondary metabolism.</title>
        <authorList>
            <person name="Dong X."/>
            <person name="Chaisiri K."/>
            <person name="Xia D."/>
            <person name="Armstrong S.D."/>
            <person name="Fang Y."/>
            <person name="Donnelly M.J."/>
            <person name="Kadowaki T."/>
            <person name="McGarry J.W."/>
            <person name="Darby A.C."/>
            <person name="Makepeace B.L."/>
        </authorList>
    </citation>
    <scope>NUCLEOTIDE SEQUENCE [LARGE SCALE GENOMIC DNA]</scope>
    <source>
        <strain evidence="21">UoL-UT</strain>
    </source>
</reference>
<dbReference type="PROSITE" id="PS00107">
    <property type="entry name" value="PROTEIN_KINASE_ATP"/>
    <property type="match status" value="1"/>
</dbReference>
<dbReference type="AlphaFoldDB" id="A0A443SV48"/>
<keyword evidence="7 18" id="KW-0472">Membrane</keyword>
<feature type="domain" description="Protein kinase" evidence="19">
    <location>
        <begin position="653"/>
        <end position="1032"/>
    </location>
</feature>
<feature type="domain" description="Ig-like" evidence="20">
    <location>
        <begin position="270"/>
        <end position="378"/>
    </location>
</feature>
<dbReference type="InterPro" id="IPR050122">
    <property type="entry name" value="RTK"/>
</dbReference>
<dbReference type="FunFam" id="2.60.40.10:FF:000016">
    <property type="entry name" value="Fibroblast growth factor receptor"/>
    <property type="match status" value="1"/>
</dbReference>
<dbReference type="PIRSF" id="PIRSF000615">
    <property type="entry name" value="TyrPK_CSF1-R"/>
    <property type="match status" value="1"/>
</dbReference>
<dbReference type="EC" id="2.7.10.1" evidence="2"/>
<dbReference type="InterPro" id="IPR003599">
    <property type="entry name" value="Ig_sub"/>
</dbReference>
<dbReference type="CDD" id="cd00192">
    <property type="entry name" value="PTKc"/>
    <property type="match status" value="1"/>
</dbReference>
<keyword evidence="5" id="KW-0677">Repeat</keyword>
<dbReference type="GO" id="GO:0043235">
    <property type="term" value="C:receptor complex"/>
    <property type="evidence" value="ECO:0007669"/>
    <property type="project" value="TreeGrafter"/>
</dbReference>
<feature type="binding site" evidence="15">
    <location>
        <position position="631"/>
    </location>
    <ligand>
        <name>Mg(2+)</name>
        <dbReference type="ChEBI" id="CHEBI:18420"/>
    </ligand>
</feature>
<evidence type="ECO:0000256" key="6">
    <source>
        <dbReference type="ARBA" id="ARBA00022989"/>
    </source>
</evidence>
<evidence type="ECO:0000259" key="19">
    <source>
        <dbReference type="PROSITE" id="PS50011"/>
    </source>
</evidence>
<dbReference type="InterPro" id="IPR020635">
    <property type="entry name" value="Tyr_kinase_cat_dom"/>
</dbReference>
<evidence type="ECO:0000256" key="3">
    <source>
        <dbReference type="ARBA" id="ARBA00022692"/>
    </source>
</evidence>
<dbReference type="InterPro" id="IPR036179">
    <property type="entry name" value="Ig-like_dom_sf"/>
</dbReference>
<feature type="domain" description="Ig-like" evidence="20">
    <location>
        <begin position="396"/>
        <end position="464"/>
    </location>
</feature>
<dbReference type="InterPro" id="IPR017441">
    <property type="entry name" value="Protein_kinase_ATP_BS"/>
</dbReference>
<dbReference type="Proteomes" id="UP000288716">
    <property type="component" value="Unassembled WGS sequence"/>
</dbReference>
<dbReference type="PANTHER" id="PTHR24416">
    <property type="entry name" value="TYROSINE-PROTEIN KINASE RECEPTOR"/>
    <property type="match status" value="1"/>
</dbReference>
<comment type="catalytic activity">
    <reaction evidence="12">
        <text>L-tyrosyl-[protein] + ATP = O-phospho-L-tyrosyl-[protein] + ADP + H(+)</text>
        <dbReference type="Rhea" id="RHEA:10596"/>
        <dbReference type="Rhea" id="RHEA-COMP:10136"/>
        <dbReference type="Rhea" id="RHEA-COMP:20101"/>
        <dbReference type="ChEBI" id="CHEBI:15378"/>
        <dbReference type="ChEBI" id="CHEBI:30616"/>
        <dbReference type="ChEBI" id="CHEBI:46858"/>
        <dbReference type="ChEBI" id="CHEBI:61978"/>
        <dbReference type="ChEBI" id="CHEBI:456216"/>
        <dbReference type="EC" id="2.7.10.1"/>
    </reaction>
</comment>
<keyword evidence="15" id="KW-0479">Metal-binding</keyword>
<evidence type="ECO:0000256" key="17">
    <source>
        <dbReference type="PROSITE-ProRule" id="PRU10141"/>
    </source>
</evidence>
<dbReference type="PROSITE" id="PS50835">
    <property type="entry name" value="IG_LIKE"/>
    <property type="match status" value="3"/>
</dbReference>
<keyword evidence="10" id="KW-0325">Glycoprotein</keyword>
<evidence type="ECO:0000256" key="16">
    <source>
        <dbReference type="PIRSR" id="PIRSR000615-4"/>
    </source>
</evidence>
<dbReference type="PANTHER" id="PTHR24416:SF600">
    <property type="entry name" value="PDGF- AND VEGF-RECEPTOR RELATED, ISOFORM J"/>
    <property type="match status" value="1"/>
</dbReference>